<feature type="compositionally biased region" description="Basic residues" evidence="1">
    <location>
        <begin position="1"/>
        <end position="15"/>
    </location>
</feature>
<reference evidence="3" key="1">
    <citation type="journal article" date="2019" name="Int. J. Syst. Evol. Microbiol.">
        <title>The Global Catalogue of Microorganisms (GCM) 10K type strain sequencing project: providing services to taxonomists for standard genome sequencing and annotation.</title>
        <authorList>
            <consortium name="The Broad Institute Genomics Platform"/>
            <consortium name="The Broad Institute Genome Sequencing Center for Infectious Disease"/>
            <person name="Wu L."/>
            <person name="Ma J."/>
        </authorList>
    </citation>
    <scope>NUCLEOTIDE SEQUENCE [LARGE SCALE GENOMIC DNA]</scope>
    <source>
        <strain evidence="3">CCUG 54356</strain>
    </source>
</reference>
<name>A0ABW3UCS1_9GAMM</name>
<evidence type="ECO:0000313" key="3">
    <source>
        <dbReference type="Proteomes" id="UP001597264"/>
    </source>
</evidence>
<organism evidence="2 3">
    <name type="scientific">Microbulbifer celer</name>
    <dbReference type="NCBI Taxonomy" id="435905"/>
    <lineage>
        <taxon>Bacteria</taxon>
        <taxon>Pseudomonadati</taxon>
        <taxon>Pseudomonadota</taxon>
        <taxon>Gammaproteobacteria</taxon>
        <taxon>Cellvibrionales</taxon>
        <taxon>Microbulbiferaceae</taxon>
        <taxon>Microbulbifer</taxon>
    </lineage>
</organism>
<dbReference type="Proteomes" id="UP001597264">
    <property type="component" value="Unassembled WGS sequence"/>
</dbReference>
<protein>
    <submittedName>
        <fullName evidence="2">Uncharacterized protein</fullName>
    </submittedName>
</protein>
<dbReference type="EMBL" id="JBHTLR010000011">
    <property type="protein sequence ID" value="MFD1217219.1"/>
    <property type="molecule type" value="Genomic_DNA"/>
</dbReference>
<evidence type="ECO:0000313" key="2">
    <source>
        <dbReference type="EMBL" id="MFD1217219.1"/>
    </source>
</evidence>
<comment type="caution">
    <text evidence="2">The sequence shown here is derived from an EMBL/GenBank/DDBJ whole genome shotgun (WGS) entry which is preliminary data.</text>
</comment>
<sequence length="199" mass="23918">MVSRREKRLQRKAAKQQKFEEAKKKLLEQVQLDDKPRFLDEPKVDKIPHLAPHLQRAEVEKAKEPRAVKSGSRFGEQVTWCISRSDKDGTWSWGEPRAWGQHEWDNEISPKFLEFEKLTWAEIDQFSSESGHKMHHGHEFEELVDEAQLRWIDLDLEEFADNIFRFRLEGTKRAWGFILQAHFHFVWWERDHRIYPVSN</sequence>
<accession>A0ABW3UCS1</accession>
<dbReference type="RefSeq" id="WP_230437313.1">
    <property type="nucleotide sequence ID" value="NZ_CP087715.1"/>
</dbReference>
<gene>
    <name evidence="2" type="ORF">ACFQ2X_11465</name>
</gene>
<feature type="region of interest" description="Disordered" evidence="1">
    <location>
        <begin position="1"/>
        <end position="20"/>
    </location>
</feature>
<keyword evidence="3" id="KW-1185">Reference proteome</keyword>
<evidence type="ECO:0000256" key="1">
    <source>
        <dbReference type="SAM" id="MobiDB-lite"/>
    </source>
</evidence>
<proteinExistence type="predicted"/>